<evidence type="ECO:0000256" key="6">
    <source>
        <dbReference type="SAM" id="Phobius"/>
    </source>
</evidence>
<feature type="transmembrane region" description="Helical" evidence="6">
    <location>
        <begin position="178"/>
        <end position="199"/>
    </location>
</feature>
<evidence type="ECO:0000259" key="7">
    <source>
        <dbReference type="PROSITE" id="PS50850"/>
    </source>
</evidence>
<feature type="transmembrane region" description="Helical" evidence="6">
    <location>
        <begin position="21"/>
        <end position="39"/>
    </location>
</feature>
<dbReference type="InterPro" id="IPR036259">
    <property type="entry name" value="MFS_trans_sf"/>
</dbReference>
<dbReference type="HOGENOM" id="CLU_001265_5_1_4"/>
<keyword evidence="4 6" id="KW-1133">Transmembrane helix</keyword>
<feature type="transmembrane region" description="Helical" evidence="6">
    <location>
        <begin position="281"/>
        <end position="305"/>
    </location>
</feature>
<dbReference type="EMBL" id="AM747722">
    <property type="protein sequence ID" value="CAR57034.1"/>
    <property type="molecule type" value="Genomic_DNA"/>
</dbReference>
<organism evidence="8 9">
    <name type="scientific">Burkholderia cenocepacia (strain ATCC BAA-245 / DSM 16553 / LMG 16656 / NCTC 13227 / J2315 / CF5610)</name>
    <name type="common">Burkholderia cepacia (strain J2315)</name>
    <dbReference type="NCBI Taxonomy" id="216591"/>
    <lineage>
        <taxon>Bacteria</taxon>
        <taxon>Pseudomonadati</taxon>
        <taxon>Pseudomonadota</taxon>
        <taxon>Betaproteobacteria</taxon>
        <taxon>Burkholderiales</taxon>
        <taxon>Burkholderiaceae</taxon>
        <taxon>Burkholderia</taxon>
        <taxon>Burkholderia cepacia complex</taxon>
    </lineage>
</organism>
<feature type="transmembrane region" description="Helical" evidence="6">
    <location>
        <begin position="317"/>
        <end position="335"/>
    </location>
</feature>
<feature type="transmembrane region" description="Helical" evidence="6">
    <location>
        <begin position="404"/>
        <end position="425"/>
    </location>
</feature>
<name>B4EPL8_BURCJ</name>
<feature type="transmembrane region" description="Helical" evidence="6">
    <location>
        <begin position="59"/>
        <end position="80"/>
    </location>
</feature>
<evidence type="ECO:0000256" key="3">
    <source>
        <dbReference type="ARBA" id="ARBA00022692"/>
    </source>
</evidence>
<dbReference type="CDD" id="cd17319">
    <property type="entry name" value="MFS_ExuT_GudP_like"/>
    <property type="match status" value="1"/>
</dbReference>
<dbReference type="Gene3D" id="1.20.1250.20">
    <property type="entry name" value="MFS general substrate transporter like domains"/>
    <property type="match status" value="2"/>
</dbReference>
<dbReference type="PANTHER" id="PTHR11662:SF399">
    <property type="entry name" value="FI19708P1-RELATED"/>
    <property type="match status" value="1"/>
</dbReference>
<dbReference type="GO" id="GO:0005886">
    <property type="term" value="C:plasma membrane"/>
    <property type="evidence" value="ECO:0007669"/>
    <property type="project" value="UniProtKB-SubCell"/>
</dbReference>
<proteinExistence type="predicted"/>
<feature type="domain" description="Major facilitator superfamily (MFS) profile" evidence="7">
    <location>
        <begin position="26"/>
        <end position="430"/>
    </location>
</feature>
<feature type="transmembrane region" description="Helical" evidence="6">
    <location>
        <begin position="92"/>
        <end position="118"/>
    </location>
</feature>
<dbReference type="PROSITE" id="PS50850">
    <property type="entry name" value="MFS"/>
    <property type="match status" value="1"/>
</dbReference>
<accession>B4EPL8</accession>
<dbReference type="Pfam" id="PF07690">
    <property type="entry name" value="MFS_1"/>
    <property type="match status" value="1"/>
</dbReference>
<feature type="transmembrane region" description="Helical" evidence="6">
    <location>
        <begin position="341"/>
        <end position="364"/>
    </location>
</feature>
<dbReference type="InterPro" id="IPR011701">
    <property type="entry name" value="MFS"/>
</dbReference>
<evidence type="ECO:0000256" key="5">
    <source>
        <dbReference type="ARBA" id="ARBA00023136"/>
    </source>
</evidence>
<sequence>METIDMNDNPPVPHAPPRIRRGQRIALALLMASGIVNYLDRGTLAVASSAIRGDLGLSLAQMGLLLSAFSWSYALCQFPVGGLVDRIGPRRLLGIGLIVWSFAQAAGGIVSTFGWFIVARIVLGIGEAPQFPSAARVVSNWFPLRARGTPTGIFNAASPLGTALAPLLLSVLVASFDWRWAFIVTGALGLVVAVVWFALYRDPVRAELSVAERGYLDADAQSVVAAPKLTFVEWRSLFSHGTTWGMLIGFFGSVYLNWVYLTWLPGYLTMERHMSLVRTGFAASVPFLCGFVGSLVAGWLSDFVTRRSRSPVASRRNAVVAAMLGMVAFTIPAALVQSNTVALACISVVIFLANAASACSWALATAAAPPSRIASLGAIQNFGGFIGGALAPILTGIIAQRWSFVPALLTAAAIAFTGAMAYLLLVRKPIPEQAANAAPGPLPA</sequence>
<gene>
    <name evidence="8" type="ORF">BCAS0101</name>
</gene>
<dbReference type="eggNOG" id="COG2271">
    <property type="taxonomic scope" value="Bacteria"/>
</dbReference>
<evidence type="ECO:0000313" key="8">
    <source>
        <dbReference type="EMBL" id="CAR57034.1"/>
    </source>
</evidence>
<dbReference type="AlphaFoldDB" id="B4EPL8"/>
<keyword evidence="2" id="KW-1003">Cell membrane</keyword>
<dbReference type="KEGG" id="bcj:BCAS0101"/>
<evidence type="ECO:0000256" key="1">
    <source>
        <dbReference type="ARBA" id="ARBA00004651"/>
    </source>
</evidence>
<evidence type="ECO:0000313" key="9">
    <source>
        <dbReference type="Proteomes" id="UP000001035"/>
    </source>
</evidence>
<reference evidence="8 9" key="1">
    <citation type="journal article" date="2009" name="J. Bacteriol.">
        <title>The genome of Burkholderia cenocepacia J2315, an epidemic pathogen of cystic fibrosis patients.</title>
        <authorList>
            <person name="Holden M.T."/>
            <person name="Seth-Smith H.M."/>
            <person name="Crossman L.C."/>
            <person name="Sebaihia M."/>
            <person name="Bentley S.D."/>
            <person name="Cerdeno-Tarraga A.M."/>
            <person name="Thomson N.R."/>
            <person name="Bason N."/>
            <person name="Quail M.A."/>
            <person name="Sharp S."/>
            <person name="Cherevach I."/>
            <person name="Churcher C."/>
            <person name="Goodhead I."/>
            <person name="Hauser H."/>
            <person name="Holroyd N."/>
            <person name="Mungall K."/>
            <person name="Scott P."/>
            <person name="Walker D."/>
            <person name="White B."/>
            <person name="Rose H."/>
            <person name="Iversen P."/>
            <person name="Mil-Homens D."/>
            <person name="Rocha E.P."/>
            <person name="Fialho A.M."/>
            <person name="Baldwin A."/>
            <person name="Dowson C."/>
            <person name="Barrell B.G."/>
            <person name="Govan J.R."/>
            <person name="Vandamme P."/>
            <person name="Hart C.A."/>
            <person name="Mahenthiralingam E."/>
            <person name="Parkhill J."/>
        </authorList>
    </citation>
    <scope>NUCLEOTIDE SEQUENCE [LARGE SCALE GENOMIC DNA]</scope>
    <source>
        <strain evidence="9">ATCC BAA-245 / DSM 16553 / LMG 16656 / NCTC 13227 / J2315 / CF5610</strain>
    </source>
</reference>
<protein>
    <submittedName>
        <fullName evidence="8">Major Facilitator Superfamily protein</fullName>
    </submittedName>
</protein>
<dbReference type="PANTHER" id="PTHR11662">
    <property type="entry name" value="SOLUTE CARRIER FAMILY 17"/>
    <property type="match status" value="1"/>
</dbReference>
<dbReference type="InterPro" id="IPR000849">
    <property type="entry name" value="Sugar_P_transporter"/>
</dbReference>
<evidence type="ECO:0000256" key="2">
    <source>
        <dbReference type="ARBA" id="ARBA00022475"/>
    </source>
</evidence>
<evidence type="ECO:0000256" key="4">
    <source>
        <dbReference type="ARBA" id="ARBA00022989"/>
    </source>
</evidence>
<comment type="subcellular location">
    <subcellularLocation>
        <location evidence="1">Cell membrane</location>
        <topology evidence="1">Multi-pass membrane protein</topology>
    </subcellularLocation>
</comment>
<dbReference type="GO" id="GO:0022857">
    <property type="term" value="F:transmembrane transporter activity"/>
    <property type="evidence" value="ECO:0007669"/>
    <property type="project" value="InterPro"/>
</dbReference>
<dbReference type="Proteomes" id="UP000001035">
    <property type="component" value="Chromosome 3"/>
</dbReference>
<dbReference type="InterPro" id="IPR050382">
    <property type="entry name" value="MFS_Na/Anion_cotransporter"/>
</dbReference>
<keyword evidence="5 6" id="KW-0472">Membrane</keyword>
<keyword evidence="9" id="KW-1185">Reference proteome</keyword>
<feature type="transmembrane region" description="Helical" evidence="6">
    <location>
        <begin position="244"/>
        <end position="261"/>
    </location>
</feature>
<keyword evidence="3 6" id="KW-0812">Transmembrane</keyword>
<dbReference type="SUPFAM" id="SSF103473">
    <property type="entry name" value="MFS general substrate transporter"/>
    <property type="match status" value="1"/>
</dbReference>
<dbReference type="PIRSF" id="PIRSF002808">
    <property type="entry name" value="Hexose_phosphate_transp"/>
    <property type="match status" value="1"/>
</dbReference>
<feature type="transmembrane region" description="Helical" evidence="6">
    <location>
        <begin position="376"/>
        <end position="398"/>
    </location>
</feature>
<dbReference type="InterPro" id="IPR020846">
    <property type="entry name" value="MFS_dom"/>
</dbReference>